<evidence type="ECO:0000259" key="4">
    <source>
        <dbReference type="Pfam" id="PF17853"/>
    </source>
</evidence>
<dbReference type="Gene3D" id="1.10.10.2840">
    <property type="entry name" value="PucR C-terminal helix-turn-helix domain"/>
    <property type="match status" value="1"/>
</dbReference>
<evidence type="ECO:0000259" key="2">
    <source>
        <dbReference type="Pfam" id="PF07905"/>
    </source>
</evidence>
<dbReference type="PANTHER" id="PTHR33744">
    <property type="entry name" value="CARBOHYDRATE DIACID REGULATOR"/>
    <property type="match status" value="1"/>
</dbReference>
<dbReference type="Pfam" id="PF17853">
    <property type="entry name" value="GGDEF_2"/>
    <property type="match status" value="1"/>
</dbReference>
<keyword evidence="6" id="KW-1185">Reference proteome</keyword>
<dbReference type="EMBL" id="SUPK01000004">
    <property type="protein sequence ID" value="TJY42348.1"/>
    <property type="molecule type" value="Genomic_DNA"/>
</dbReference>
<dbReference type="Pfam" id="PF07905">
    <property type="entry name" value="PucR"/>
    <property type="match status" value="1"/>
</dbReference>
<evidence type="ECO:0000313" key="6">
    <source>
        <dbReference type="Proteomes" id="UP000309673"/>
    </source>
</evidence>
<feature type="domain" description="PucR C-terminal helix-turn-helix" evidence="3">
    <location>
        <begin position="450"/>
        <end position="507"/>
    </location>
</feature>
<sequence length="516" mass="58921">MGAYSGISEVETVLHGEEMILSTGVGLTGARSVETYLEKLIEHGASCLCMERGSYFHEPTEEMKSIADRHDFPLILFPEDVRFIDITQYLHSIILNRRHRMLEEFEVVSRNLHDSILTSQGSTNALHILHRSTKADVLFFPVHGKPHFVPSSASLNQRERIADFLKANQTAASGQSPVQWKDGIHHLVCQAVGAMGQIWGYIVLSFPNREPGEFDLLILDRAALSLSQDLLRKRYMDEKKRHTDQLWVDDLIQGRIRNEEQIPLLLGKRGRDSASAEYKVCVIEFSNAGVWEESEIYEEDLTSYGLHYSLYVRSSFESQGFQPYLTAKGSRIMVIVADIHPGHHQKNRFNRAADAIVSFREANMPGLDWNIRIGFGRSFQKWTDAPSSYKDALQVLEVMALVNKKSGYHFEDIGIYRILLNVEDDSVLQAYVDDYLGPLIEYDRVKGGDLLLTLKAYLENNQSKQATSRDLFTVRQTIYHRLGKIKELLGEDYMQPKRRLTIEAALYAYQLLNSRS</sequence>
<feature type="domain" description="CdaR GGDEF-like" evidence="4">
    <location>
        <begin position="310"/>
        <end position="398"/>
    </location>
</feature>
<dbReference type="AlphaFoldDB" id="A0A4U0FCE4"/>
<comment type="similarity">
    <text evidence="1">Belongs to the CdaR family.</text>
</comment>
<dbReference type="InterPro" id="IPR012914">
    <property type="entry name" value="PucR_dom"/>
</dbReference>
<accession>A0A4U0FCE4</accession>
<dbReference type="Proteomes" id="UP000309673">
    <property type="component" value="Unassembled WGS sequence"/>
</dbReference>
<gene>
    <name evidence="5" type="ORF">E5161_10145</name>
</gene>
<dbReference type="InterPro" id="IPR041522">
    <property type="entry name" value="CdaR_GGDEF"/>
</dbReference>
<evidence type="ECO:0000313" key="5">
    <source>
        <dbReference type="EMBL" id="TJY42348.1"/>
    </source>
</evidence>
<feature type="domain" description="Purine catabolism PurC-like" evidence="2">
    <location>
        <begin position="8"/>
        <end position="94"/>
    </location>
</feature>
<dbReference type="Pfam" id="PF13556">
    <property type="entry name" value="HTH_30"/>
    <property type="match status" value="1"/>
</dbReference>
<name>A0A4U0FCE4_9BACL</name>
<comment type="caution">
    <text evidence="5">The sequence shown here is derived from an EMBL/GenBank/DDBJ whole genome shotgun (WGS) entry which is preliminary data.</text>
</comment>
<proteinExistence type="inferred from homology"/>
<dbReference type="InterPro" id="IPR025736">
    <property type="entry name" value="PucR_C-HTH_dom"/>
</dbReference>
<dbReference type="InterPro" id="IPR042070">
    <property type="entry name" value="PucR_C-HTH_sf"/>
</dbReference>
<evidence type="ECO:0000259" key="3">
    <source>
        <dbReference type="Pfam" id="PF13556"/>
    </source>
</evidence>
<evidence type="ECO:0000256" key="1">
    <source>
        <dbReference type="ARBA" id="ARBA00006754"/>
    </source>
</evidence>
<dbReference type="OrthoDB" id="143422at2"/>
<dbReference type="InterPro" id="IPR051448">
    <property type="entry name" value="CdaR-like_regulators"/>
</dbReference>
<protein>
    <submittedName>
        <fullName evidence="5">PucR family transcriptional regulator</fullName>
    </submittedName>
</protein>
<organism evidence="5 6">
    <name type="scientific">Cohnella pontilimi</name>
    <dbReference type="NCBI Taxonomy" id="2564100"/>
    <lineage>
        <taxon>Bacteria</taxon>
        <taxon>Bacillati</taxon>
        <taxon>Bacillota</taxon>
        <taxon>Bacilli</taxon>
        <taxon>Bacillales</taxon>
        <taxon>Paenibacillaceae</taxon>
        <taxon>Cohnella</taxon>
    </lineage>
</organism>
<reference evidence="5 6" key="1">
    <citation type="submission" date="2019-04" db="EMBL/GenBank/DDBJ databases">
        <title>Cohnella sp. nov., isolated from soil.</title>
        <authorList>
            <person name="Kim W."/>
        </authorList>
    </citation>
    <scope>NUCLEOTIDE SEQUENCE [LARGE SCALE GENOMIC DNA]</scope>
    <source>
        <strain evidence="5 6">CAU 1483</strain>
    </source>
</reference>
<dbReference type="PANTHER" id="PTHR33744:SF1">
    <property type="entry name" value="DNA-BINDING TRANSCRIPTIONAL ACTIVATOR ADER"/>
    <property type="match status" value="1"/>
</dbReference>